<feature type="compositionally biased region" description="Polar residues" evidence="1">
    <location>
        <begin position="1"/>
        <end position="21"/>
    </location>
</feature>
<feature type="compositionally biased region" description="Polar residues" evidence="1">
    <location>
        <begin position="72"/>
        <end position="82"/>
    </location>
</feature>
<comment type="caution">
    <text evidence="2">The sequence shown here is derived from an EMBL/GenBank/DDBJ whole genome shotgun (WGS) entry which is preliminary data.</text>
</comment>
<evidence type="ECO:0000313" key="3">
    <source>
        <dbReference type="Proteomes" id="UP001151760"/>
    </source>
</evidence>
<name>A0ABQ5G0S4_9ASTR</name>
<evidence type="ECO:0000256" key="1">
    <source>
        <dbReference type="SAM" id="MobiDB-lite"/>
    </source>
</evidence>
<evidence type="ECO:0000313" key="2">
    <source>
        <dbReference type="EMBL" id="GJT69208.1"/>
    </source>
</evidence>
<dbReference type="Proteomes" id="UP001151760">
    <property type="component" value="Unassembled WGS sequence"/>
</dbReference>
<organism evidence="2 3">
    <name type="scientific">Tanacetum coccineum</name>
    <dbReference type="NCBI Taxonomy" id="301880"/>
    <lineage>
        <taxon>Eukaryota</taxon>
        <taxon>Viridiplantae</taxon>
        <taxon>Streptophyta</taxon>
        <taxon>Embryophyta</taxon>
        <taxon>Tracheophyta</taxon>
        <taxon>Spermatophyta</taxon>
        <taxon>Magnoliopsida</taxon>
        <taxon>eudicotyledons</taxon>
        <taxon>Gunneridae</taxon>
        <taxon>Pentapetalae</taxon>
        <taxon>asterids</taxon>
        <taxon>campanulids</taxon>
        <taxon>Asterales</taxon>
        <taxon>Asteraceae</taxon>
        <taxon>Asteroideae</taxon>
        <taxon>Anthemideae</taxon>
        <taxon>Anthemidinae</taxon>
        <taxon>Tanacetum</taxon>
    </lineage>
</organism>
<protein>
    <submittedName>
        <fullName evidence="2">Uncharacterized protein</fullName>
    </submittedName>
</protein>
<feature type="compositionally biased region" description="Polar residues" evidence="1">
    <location>
        <begin position="52"/>
        <end position="61"/>
    </location>
</feature>
<reference evidence="2" key="1">
    <citation type="journal article" date="2022" name="Int. J. Mol. Sci.">
        <title>Draft Genome of Tanacetum Coccineum: Genomic Comparison of Closely Related Tanacetum-Family Plants.</title>
        <authorList>
            <person name="Yamashiro T."/>
            <person name="Shiraishi A."/>
            <person name="Nakayama K."/>
            <person name="Satake H."/>
        </authorList>
    </citation>
    <scope>NUCLEOTIDE SEQUENCE</scope>
</reference>
<dbReference type="EMBL" id="BQNB010017967">
    <property type="protein sequence ID" value="GJT69208.1"/>
    <property type="molecule type" value="Genomic_DNA"/>
</dbReference>
<feature type="region of interest" description="Disordered" evidence="1">
    <location>
        <begin position="50"/>
        <end position="86"/>
    </location>
</feature>
<keyword evidence="3" id="KW-1185">Reference proteome</keyword>
<accession>A0ABQ5G0S4</accession>
<gene>
    <name evidence="2" type="ORF">Tco_1028494</name>
</gene>
<reference evidence="2" key="2">
    <citation type="submission" date="2022-01" db="EMBL/GenBank/DDBJ databases">
        <authorList>
            <person name="Yamashiro T."/>
            <person name="Shiraishi A."/>
            <person name="Satake H."/>
            <person name="Nakayama K."/>
        </authorList>
    </citation>
    <scope>NUCLEOTIDE SEQUENCE</scope>
</reference>
<sequence>MAEYESNSEGQYSIKNDTLADSDSDVKEDQRSSSEFLADLNAEYFQKECPSNKISTPSYPSTYKPYNKSKFHTNSTPQQSHINTDKNQKDYIVKYKGLKEEIVVLTKKIDAITKGKSEKGLVAKSFDWDEESVSSDDDDVIKVKALMAITEDELSVRMADARLC</sequence>
<feature type="region of interest" description="Disordered" evidence="1">
    <location>
        <begin position="1"/>
        <end position="33"/>
    </location>
</feature>
<proteinExistence type="predicted"/>